<keyword evidence="2" id="KW-1185">Reference proteome</keyword>
<evidence type="ECO:0000313" key="2">
    <source>
        <dbReference type="Proteomes" id="UP000271889"/>
    </source>
</evidence>
<name>A0A3P6UFC4_CYLGO</name>
<dbReference type="OrthoDB" id="10528301at2759"/>
<gene>
    <name evidence="1" type="ORF">CGOC_LOCUS7299</name>
</gene>
<reference evidence="1 2" key="1">
    <citation type="submission" date="2018-11" db="EMBL/GenBank/DDBJ databases">
        <authorList>
            <consortium name="Pathogen Informatics"/>
        </authorList>
    </citation>
    <scope>NUCLEOTIDE SEQUENCE [LARGE SCALE GENOMIC DNA]</scope>
</reference>
<accession>A0A3P6UFC4</accession>
<evidence type="ECO:0000313" key="1">
    <source>
        <dbReference type="EMBL" id="VDK76964.1"/>
    </source>
</evidence>
<organism evidence="1 2">
    <name type="scientific">Cylicostephanus goldi</name>
    <name type="common">Nematode worm</name>
    <dbReference type="NCBI Taxonomy" id="71465"/>
    <lineage>
        <taxon>Eukaryota</taxon>
        <taxon>Metazoa</taxon>
        <taxon>Ecdysozoa</taxon>
        <taxon>Nematoda</taxon>
        <taxon>Chromadorea</taxon>
        <taxon>Rhabditida</taxon>
        <taxon>Rhabditina</taxon>
        <taxon>Rhabditomorpha</taxon>
        <taxon>Strongyloidea</taxon>
        <taxon>Strongylidae</taxon>
        <taxon>Cylicostephanus</taxon>
    </lineage>
</organism>
<dbReference type="Proteomes" id="UP000271889">
    <property type="component" value="Unassembled WGS sequence"/>
</dbReference>
<protein>
    <submittedName>
        <fullName evidence="1">Uncharacterized protein</fullName>
    </submittedName>
</protein>
<proteinExistence type="predicted"/>
<dbReference type="AlphaFoldDB" id="A0A3P6UFC4"/>
<dbReference type="EMBL" id="UYRV01025171">
    <property type="protein sequence ID" value="VDK76964.1"/>
    <property type="molecule type" value="Genomic_DNA"/>
</dbReference>
<sequence length="71" mass="8092">MHPKGRLDIATAVCFNAAIALKEPPPYEDEGLELNWEDDVDEGLESDLRTGTDTINNIVEHYFTQLVYYSF</sequence>